<feature type="transmembrane region" description="Helical" evidence="1">
    <location>
        <begin position="112"/>
        <end position="130"/>
    </location>
</feature>
<feature type="transmembrane region" description="Helical" evidence="1">
    <location>
        <begin position="48"/>
        <end position="68"/>
    </location>
</feature>
<evidence type="ECO:0000313" key="2">
    <source>
        <dbReference type="EMBL" id="CAD9824478.1"/>
    </source>
</evidence>
<keyword evidence="1" id="KW-1133">Transmembrane helix</keyword>
<gene>
    <name evidence="2" type="ORF">ASEP1449_LOCUS16312</name>
</gene>
<keyword evidence="1" id="KW-0472">Membrane</keyword>
<sequence length="232" mass="26232">MNPVLAWDVVLPRGLAFVAVGLLMNVFGRRVLSKKYNEELDGSPMWLWYTNPVIQMVIIPVLCAVAIAERSIPIFDQWLIADQAHLGIWDVDLSLVLFAYFCKDLTEKQTMLYHLHHVVCAIMSIGALYVPNCGAGIIVGGSILEVGSCCFKLTRFFPFDLWARIIGVVGMTASNLLSFGMLINTIRSKVVPTLILVPYAISITTLLYMRQEFNFREAREFYKDRYLSKKSV</sequence>
<protein>
    <recommendedName>
        <fullName evidence="3">TLC domain-containing protein</fullName>
    </recommendedName>
</protein>
<evidence type="ECO:0008006" key="3">
    <source>
        <dbReference type="Google" id="ProtNLM"/>
    </source>
</evidence>
<dbReference type="EMBL" id="HBHQ01024219">
    <property type="protein sequence ID" value="CAD9824478.1"/>
    <property type="molecule type" value="Transcribed_RNA"/>
</dbReference>
<evidence type="ECO:0000256" key="1">
    <source>
        <dbReference type="SAM" id="Phobius"/>
    </source>
</evidence>
<accession>A0A7S2UMI9</accession>
<feature type="transmembrane region" description="Helical" evidence="1">
    <location>
        <begin position="6"/>
        <end position="27"/>
    </location>
</feature>
<dbReference type="AlphaFoldDB" id="A0A7S2UMI9"/>
<reference evidence="2" key="1">
    <citation type="submission" date="2021-01" db="EMBL/GenBank/DDBJ databases">
        <authorList>
            <person name="Corre E."/>
            <person name="Pelletier E."/>
            <person name="Niang G."/>
            <person name="Scheremetjew M."/>
            <person name="Finn R."/>
            <person name="Kale V."/>
            <person name="Holt S."/>
            <person name="Cochrane G."/>
            <person name="Meng A."/>
            <person name="Brown T."/>
            <person name="Cohen L."/>
        </authorList>
    </citation>
    <scope>NUCLEOTIDE SEQUENCE</scope>
    <source>
        <strain evidence="2">CCMP2084</strain>
    </source>
</reference>
<feature type="transmembrane region" description="Helical" evidence="1">
    <location>
        <begin position="161"/>
        <end position="184"/>
    </location>
</feature>
<organism evidence="2">
    <name type="scientific">Attheya septentrionalis</name>
    <dbReference type="NCBI Taxonomy" id="420275"/>
    <lineage>
        <taxon>Eukaryota</taxon>
        <taxon>Sar</taxon>
        <taxon>Stramenopiles</taxon>
        <taxon>Ochrophyta</taxon>
        <taxon>Bacillariophyta</taxon>
        <taxon>Coscinodiscophyceae</taxon>
        <taxon>Chaetocerotophycidae</taxon>
        <taxon>Chaetocerotales</taxon>
        <taxon>Attheyaceae</taxon>
        <taxon>Attheya</taxon>
    </lineage>
</organism>
<proteinExistence type="predicted"/>
<keyword evidence="1" id="KW-0812">Transmembrane</keyword>
<name>A0A7S2UMI9_9STRA</name>
<feature type="transmembrane region" description="Helical" evidence="1">
    <location>
        <begin position="190"/>
        <end position="209"/>
    </location>
</feature>